<comment type="caution">
    <text evidence="3">The sequence shown here is derived from an EMBL/GenBank/DDBJ whole genome shotgun (WGS) entry which is preliminary data.</text>
</comment>
<dbReference type="OrthoDB" id="10025068at2759"/>
<protein>
    <recommendedName>
        <fullName evidence="2">COR domain-containing protein</fullName>
    </recommendedName>
</protein>
<dbReference type="Pfam" id="PF16095">
    <property type="entry name" value="COR-A"/>
    <property type="match status" value="1"/>
</dbReference>
<keyword evidence="1" id="KW-0677">Repeat</keyword>
<dbReference type="EMBL" id="CACRXK020007646">
    <property type="protein sequence ID" value="CAB4012824.1"/>
    <property type="molecule type" value="Genomic_DNA"/>
</dbReference>
<dbReference type="Gene3D" id="2.40.10.10">
    <property type="entry name" value="Trypsin-like serine proteases"/>
    <property type="match status" value="2"/>
</dbReference>
<evidence type="ECO:0000313" key="4">
    <source>
        <dbReference type="Proteomes" id="UP001152795"/>
    </source>
</evidence>
<reference evidence="3" key="1">
    <citation type="submission" date="2020-04" db="EMBL/GenBank/DDBJ databases">
        <authorList>
            <person name="Alioto T."/>
            <person name="Alioto T."/>
            <person name="Gomez Garrido J."/>
        </authorList>
    </citation>
    <scope>NUCLEOTIDE SEQUENCE</scope>
    <source>
        <strain evidence="3">A484AB</strain>
    </source>
</reference>
<dbReference type="PANTHER" id="PTHR14389:SF3">
    <property type="entry name" value="PROTEIN FAM111A-LIKE"/>
    <property type="match status" value="1"/>
</dbReference>
<evidence type="ECO:0000256" key="1">
    <source>
        <dbReference type="ARBA" id="ARBA00022737"/>
    </source>
</evidence>
<dbReference type="PANTHER" id="PTHR14389">
    <property type="entry name" value="SI:CH1073-475A24.1"/>
    <property type="match status" value="1"/>
</dbReference>
<name>A0A6S7I358_PARCT</name>
<dbReference type="InterPro" id="IPR043504">
    <property type="entry name" value="Peptidase_S1_PA_chymotrypsin"/>
</dbReference>
<keyword evidence="4" id="KW-1185">Reference proteome</keyword>
<feature type="domain" description="COR" evidence="2">
    <location>
        <begin position="249"/>
        <end position="386"/>
    </location>
</feature>
<evidence type="ECO:0000259" key="2">
    <source>
        <dbReference type="Pfam" id="PF16095"/>
    </source>
</evidence>
<dbReference type="Proteomes" id="UP001152795">
    <property type="component" value="Unassembled WGS sequence"/>
</dbReference>
<accession>A0A6S7I358</accession>
<dbReference type="Gene3D" id="1.10.10.10">
    <property type="entry name" value="Winged helix-like DNA-binding domain superfamily/Winged helix DNA-binding domain"/>
    <property type="match status" value="1"/>
</dbReference>
<proteinExistence type="predicted"/>
<dbReference type="InterPro" id="IPR009003">
    <property type="entry name" value="Peptidase_S1_PA"/>
</dbReference>
<organism evidence="3 4">
    <name type="scientific">Paramuricea clavata</name>
    <name type="common">Red gorgonian</name>
    <name type="synonym">Violescent sea-whip</name>
    <dbReference type="NCBI Taxonomy" id="317549"/>
    <lineage>
        <taxon>Eukaryota</taxon>
        <taxon>Metazoa</taxon>
        <taxon>Cnidaria</taxon>
        <taxon>Anthozoa</taxon>
        <taxon>Octocorallia</taxon>
        <taxon>Malacalcyonacea</taxon>
        <taxon>Plexauridae</taxon>
        <taxon>Paramuricea</taxon>
    </lineage>
</organism>
<evidence type="ECO:0000313" key="3">
    <source>
        <dbReference type="EMBL" id="CAB4012824.1"/>
    </source>
</evidence>
<dbReference type="SUPFAM" id="SSF50494">
    <property type="entry name" value="Trypsin-like serine proteases"/>
    <property type="match status" value="1"/>
</dbReference>
<dbReference type="AlphaFoldDB" id="A0A6S7I358"/>
<dbReference type="InterPro" id="IPR032171">
    <property type="entry name" value="COR-A"/>
</dbReference>
<dbReference type="InterPro" id="IPR036388">
    <property type="entry name" value="WH-like_DNA-bd_sf"/>
</dbReference>
<sequence>MTSESEAKTVLYKKTAEYLDRGVQRNLEGDAPEPLKPVMPVKPLLSEEISKIKSQRSTEHDQNEVLRVFVSDFAGQSIYYDTHGCFVKPHCPYVLVHDLSLEFDKPAVPKFKTSNEEEEIEMNNPQLNTNLDNFTSWLKFLQGLGECQGQQFPDKSGHFTTAKGENFKLPPVLIALTHSDEVKGNDSKIDCVQKRINMVLSGGKYENVVPEFFVIDNTLEGDDGDDVRKLRRKLFDLLNGVLNQEILMPVKWLDFEAALSQKLSRDCKYIPVDEAKQEAEACGVGEFDHAIKFLHRQGVVVHHSGSSKVVLDPPWLMNRFTKVISMPGKLNALSRHALDVFKQKGILFREYLETLEDAELLKELMQKFNLIFPFQHDGKAAFCVPSVAPAMIPGMELEASKMELNVPSLFVTFPRQLVPMSLFTKLQVKLISEWEKRFPNQQATPSFYCNYSLLPLIMDGDVYDICLIDLHEFIKVAVFPKQDGNHSKFAIHLNATLKKCLDDLKSPDQLLFSMTSYDLEVECTCCFGKEERKCSRHDEIQCHSDRCGHRHFWKLSDLQRFYNDKSPAVCRSDKRSSKVFDIESVKIWLNTVPDAAMVENSSNFGRPNETSSEASSSGPQSTRDSSLKGSMNVSYVQRMAKCAKSVGMIALKNKDDDEPTYTGTSWLVAKEESESYIMTNYHVISAIMQRRRQTQREIKVVIQFDYLTKAQPSCVEFEVAQQAEISNVDLDYAVLKVQSNCPGIECLKVCTRWLNPNSNGTVIGHPKAESKSCMFGKVLHTPSSSENIRKWVEDKTKQYCRHEHCDGKVKEVVCVHNYEKWDKLEKRKDFLLIHNCQTGHGASGSPVVNDNGEVIALHSWGMFLGNEQQREKPALEFAHSINSIVKDININKKNEALARKLNFYGMRT</sequence>
<dbReference type="Pfam" id="PF13365">
    <property type="entry name" value="Trypsin_2"/>
    <property type="match status" value="1"/>
</dbReference>
<gene>
    <name evidence="3" type="ORF">PACLA_8A053485</name>
</gene>